<dbReference type="GO" id="GO:0004180">
    <property type="term" value="F:carboxypeptidase activity"/>
    <property type="evidence" value="ECO:0007669"/>
    <property type="project" value="TreeGrafter"/>
</dbReference>
<dbReference type="PANTHER" id="PTHR43660:SF1">
    <property type="entry name" value="DIPEPTIDYL CARBOXYPEPTIDASE"/>
    <property type="match status" value="1"/>
</dbReference>
<dbReference type="AlphaFoldDB" id="G7TLX1"/>
<evidence type="ECO:0000313" key="2">
    <source>
        <dbReference type="EMBL" id="AEQ97122.1"/>
    </source>
</evidence>
<dbReference type="eggNOG" id="COG0339">
    <property type="taxonomic scope" value="Bacteria"/>
</dbReference>
<dbReference type="HOGENOM" id="CLU_1467662_0_0_6"/>
<dbReference type="Gene3D" id="1.10.1370.40">
    <property type="match status" value="1"/>
</dbReference>
<reference evidence="2 3" key="1">
    <citation type="journal article" date="2011" name="J. Bacteriol.">
        <title>Two new complete genome sequences offer insight into host and tissue specificity of plant pathogenic Xanthomonas spp.</title>
        <authorList>
            <person name="Bogdanove A.J."/>
            <person name="Koebnik R."/>
            <person name="Lu H."/>
            <person name="Furutani A."/>
            <person name="Angiuoli S.V."/>
            <person name="Patil P.B."/>
            <person name="Van Sluys M.A."/>
            <person name="Ryan R.P."/>
            <person name="Meyer D.F."/>
            <person name="Han S.W."/>
            <person name="Aparna G."/>
            <person name="Rajaram M."/>
            <person name="Delcher A.L."/>
            <person name="Phillippy A.M."/>
            <person name="Puiu D."/>
            <person name="Schatz M.C."/>
            <person name="Shumway M."/>
            <person name="Sommer D.D."/>
            <person name="Trapnell C."/>
            <person name="Benahmed F."/>
            <person name="Dimitrov G."/>
            <person name="Madupu R."/>
            <person name="Radune D."/>
            <person name="Sullivan S."/>
            <person name="Jha G."/>
            <person name="Ishihara H."/>
            <person name="Lee S.W."/>
            <person name="Pandey A."/>
            <person name="Sharma V."/>
            <person name="Sriariyanun M."/>
            <person name="Szurek B."/>
            <person name="Vera-Cruz C.M."/>
            <person name="Dorman K.S."/>
            <person name="Ronald P.C."/>
            <person name="Verdier V."/>
            <person name="Dow J.M."/>
            <person name="Sonti R.V."/>
            <person name="Tsuge S."/>
            <person name="Brendel V.P."/>
            <person name="Rabinowicz P.D."/>
            <person name="Leach J.E."/>
            <person name="White F.F."/>
            <person name="Salzberg S.L."/>
        </authorList>
    </citation>
    <scope>NUCLEOTIDE SEQUENCE [LARGE SCALE GENOMIC DNA]</scope>
    <source>
        <strain evidence="2 3">BLS256</strain>
    </source>
</reference>
<dbReference type="GO" id="GO:0005829">
    <property type="term" value="C:cytosol"/>
    <property type="evidence" value="ECO:0007669"/>
    <property type="project" value="TreeGrafter"/>
</dbReference>
<protein>
    <submittedName>
        <fullName evidence="2">Peptidyl-dipeptidase dcp</fullName>
    </submittedName>
</protein>
<proteinExistence type="predicted"/>
<organism evidence="2 3">
    <name type="scientific">Xanthomonas oryzae pv. oryzicola (strain BLS256)</name>
    <dbReference type="NCBI Taxonomy" id="383407"/>
    <lineage>
        <taxon>Bacteria</taxon>
        <taxon>Pseudomonadati</taxon>
        <taxon>Pseudomonadota</taxon>
        <taxon>Gammaproteobacteria</taxon>
        <taxon>Lysobacterales</taxon>
        <taxon>Lysobacteraceae</taxon>
        <taxon>Xanthomonas</taxon>
    </lineage>
</organism>
<dbReference type="SUPFAM" id="SSF55486">
    <property type="entry name" value="Metalloproteases ('zincins'), catalytic domain"/>
    <property type="match status" value="1"/>
</dbReference>
<gene>
    <name evidence="2" type="ORF">XOC_3023</name>
</gene>
<dbReference type="Proteomes" id="UP000008851">
    <property type="component" value="Chromosome"/>
</dbReference>
<accession>G7TLX1</accession>
<sequence>MPWPLPWDSPCRPTASPHPPPRRPLLKPTPSFADSTLPLHYPPFDKISDSDFAPAFDAGMAEQLKEVEKIANQKAKPSFDNTIVALEKSGSTLDRATTVFFNLVGADTNEARKKLQADYSARFAAHRDAIWLNDKLFARIQTCTTNAPSWAWMRKACAWSRSTTATSCATAPSSPTPTRSRSRQ</sequence>
<dbReference type="KEGG" id="xor:XOC_3023"/>
<evidence type="ECO:0000313" key="3">
    <source>
        <dbReference type="Proteomes" id="UP000008851"/>
    </source>
</evidence>
<name>G7TLX1_XANOB</name>
<dbReference type="GO" id="GO:0006508">
    <property type="term" value="P:proteolysis"/>
    <property type="evidence" value="ECO:0007669"/>
    <property type="project" value="InterPro"/>
</dbReference>
<dbReference type="EMBL" id="CP003057">
    <property type="protein sequence ID" value="AEQ97122.1"/>
    <property type="molecule type" value="Genomic_DNA"/>
</dbReference>
<dbReference type="GO" id="GO:0004222">
    <property type="term" value="F:metalloendopeptidase activity"/>
    <property type="evidence" value="ECO:0007669"/>
    <property type="project" value="InterPro"/>
</dbReference>
<dbReference type="InterPro" id="IPR045090">
    <property type="entry name" value="Pept_M3A_M3B"/>
</dbReference>
<dbReference type="PANTHER" id="PTHR43660">
    <property type="entry name" value="DIPEPTIDYL CARBOXYPEPTIDASE"/>
    <property type="match status" value="1"/>
</dbReference>
<feature type="region of interest" description="Disordered" evidence="1">
    <location>
        <begin position="1"/>
        <end position="31"/>
    </location>
</feature>
<evidence type="ECO:0000256" key="1">
    <source>
        <dbReference type="SAM" id="MobiDB-lite"/>
    </source>
</evidence>